<feature type="compositionally biased region" description="Polar residues" evidence="1">
    <location>
        <begin position="143"/>
        <end position="155"/>
    </location>
</feature>
<comment type="caution">
    <text evidence="3">The sequence shown here is derived from an EMBL/GenBank/DDBJ whole genome shotgun (WGS) entry which is preliminary data.</text>
</comment>
<keyword evidence="2" id="KW-0732">Signal</keyword>
<feature type="chain" id="PRO_5040995004" evidence="2">
    <location>
        <begin position="23"/>
        <end position="184"/>
    </location>
</feature>
<gene>
    <name evidence="3" type="ORF">NW766_005884</name>
</gene>
<dbReference type="EMBL" id="JAPDHF010000007">
    <property type="protein sequence ID" value="KAJ4015538.1"/>
    <property type="molecule type" value="Genomic_DNA"/>
</dbReference>
<evidence type="ECO:0000313" key="4">
    <source>
        <dbReference type="Proteomes" id="UP001152130"/>
    </source>
</evidence>
<name>A0A9W8U9S8_9HYPO</name>
<evidence type="ECO:0000313" key="3">
    <source>
        <dbReference type="EMBL" id="KAJ4015538.1"/>
    </source>
</evidence>
<accession>A0A9W8U9S8</accession>
<keyword evidence="4" id="KW-1185">Reference proteome</keyword>
<dbReference type="Proteomes" id="UP001152130">
    <property type="component" value="Unassembled WGS sequence"/>
</dbReference>
<protein>
    <submittedName>
        <fullName evidence="3">Uncharacterized protein</fullName>
    </submittedName>
</protein>
<dbReference type="AlphaFoldDB" id="A0A9W8U9S8"/>
<organism evidence="3 4">
    <name type="scientific">Fusarium irregulare</name>
    <dbReference type="NCBI Taxonomy" id="2494466"/>
    <lineage>
        <taxon>Eukaryota</taxon>
        <taxon>Fungi</taxon>
        <taxon>Dikarya</taxon>
        <taxon>Ascomycota</taxon>
        <taxon>Pezizomycotina</taxon>
        <taxon>Sordariomycetes</taxon>
        <taxon>Hypocreomycetidae</taxon>
        <taxon>Hypocreales</taxon>
        <taxon>Nectriaceae</taxon>
        <taxon>Fusarium</taxon>
        <taxon>Fusarium incarnatum-equiseti species complex</taxon>
    </lineage>
</organism>
<reference evidence="3" key="1">
    <citation type="submission" date="2022-10" db="EMBL/GenBank/DDBJ databases">
        <title>Fusarium specimens isolated from Avocado Roots.</title>
        <authorList>
            <person name="Stajich J."/>
            <person name="Roper C."/>
            <person name="Heimlech-Rivalta G."/>
        </authorList>
    </citation>
    <scope>NUCLEOTIDE SEQUENCE</scope>
    <source>
        <strain evidence="3">CF00143</strain>
    </source>
</reference>
<dbReference type="OrthoDB" id="5089079at2759"/>
<evidence type="ECO:0000256" key="2">
    <source>
        <dbReference type="SAM" id="SignalP"/>
    </source>
</evidence>
<sequence>MPSFQSLLQTTAFLTLHGQVSAQIVIGGTTITDHGGGISGHFVGTKCPGILSMNGGKDKAFCCVGGNLSTCEGWPLCEGSATTTVSCATEIPVTATDYTALIESASSKYLGSGSDQDAEPSATVDSAMATATSETTSEEKGTDATSVSAGQATATEDNDNGAMGLKARLVVGIAGGAIWLCFAF</sequence>
<feature type="compositionally biased region" description="Low complexity" evidence="1">
    <location>
        <begin position="126"/>
        <end position="135"/>
    </location>
</feature>
<proteinExistence type="predicted"/>
<feature type="signal peptide" evidence="2">
    <location>
        <begin position="1"/>
        <end position="22"/>
    </location>
</feature>
<feature type="region of interest" description="Disordered" evidence="1">
    <location>
        <begin position="110"/>
        <end position="158"/>
    </location>
</feature>
<evidence type="ECO:0000256" key="1">
    <source>
        <dbReference type="SAM" id="MobiDB-lite"/>
    </source>
</evidence>